<protein>
    <submittedName>
        <fullName evidence="3">Uncharacterized protein</fullName>
    </submittedName>
</protein>
<feature type="region of interest" description="Disordered" evidence="1">
    <location>
        <begin position="1"/>
        <end position="29"/>
    </location>
</feature>
<dbReference type="EMBL" id="JAERWL010000012">
    <property type="protein sequence ID" value="MBM9477639.1"/>
    <property type="molecule type" value="Genomic_DNA"/>
</dbReference>
<gene>
    <name evidence="3" type="ORF">JL107_14400</name>
</gene>
<proteinExistence type="predicted"/>
<comment type="caution">
    <text evidence="3">The sequence shown here is derived from an EMBL/GenBank/DDBJ whole genome shotgun (WGS) entry which is preliminary data.</text>
</comment>
<keyword evidence="2" id="KW-1133">Transmembrane helix</keyword>
<keyword evidence="2" id="KW-0472">Membrane</keyword>
<dbReference type="RefSeq" id="WP_205257764.1">
    <property type="nucleotide sequence ID" value="NZ_BAAAPV010000005.1"/>
</dbReference>
<evidence type="ECO:0000256" key="1">
    <source>
        <dbReference type="SAM" id="MobiDB-lite"/>
    </source>
</evidence>
<evidence type="ECO:0000313" key="3">
    <source>
        <dbReference type="EMBL" id="MBM9477639.1"/>
    </source>
</evidence>
<dbReference type="AlphaFoldDB" id="A0A938YLZ6"/>
<feature type="transmembrane region" description="Helical" evidence="2">
    <location>
        <begin position="159"/>
        <end position="179"/>
    </location>
</feature>
<evidence type="ECO:0000313" key="4">
    <source>
        <dbReference type="Proteomes" id="UP000663801"/>
    </source>
</evidence>
<dbReference type="Proteomes" id="UP000663801">
    <property type="component" value="Unassembled WGS sequence"/>
</dbReference>
<feature type="transmembrane region" description="Helical" evidence="2">
    <location>
        <begin position="48"/>
        <end position="68"/>
    </location>
</feature>
<sequence length="296" mass="31164">MNEPVHPGARGAAAGSDFRDPGPVPATGRANFRGLPNLVGRDRDTARFIGVGLLLIAVGFPLLIFLVTPARSAHAFGYARPTVVTVEQVTEKPHRKRHHDPSWRVEVSWTQDGVERTGEGVLRGPVQPTQVGDRLDAQVSGTGGGEGSVSFASAADDRALVFGVLAASVASAVGGVILFRSSGERKKLLRVVGRSAPRRAVVRAVERNPFVWEDSGPTRVVSLVEFGPTPGPGGPDRPAGPGGAGHVVLRSGEVDLLDPGDVIDIWRNAGRGEQQVAVRRASDGTWWVGRGKAPTT</sequence>
<organism evidence="3 4">
    <name type="scientific">Nakamurella flavida</name>
    <dbReference type="NCBI Taxonomy" id="363630"/>
    <lineage>
        <taxon>Bacteria</taxon>
        <taxon>Bacillati</taxon>
        <taxon>Actinomycetota</taxon>
        <taxon>Actinomycetes</taxon>
        <taxon>Nakamurellales</taxon>
        <taxon>Nakamurellaceae</taxon>
        <taxon>Nakamurella</taxon>
    </lineage>
</organism>
<evidence type="ECO:0000256" key="2">
    <source>
        <dbReference type="SAM" id="Phobius"/>
    </source>
</evidence>
<reference evidence="3" key="1">
    <citation type="submission" date="2021-01" db="EMBL/GenBank/DDBJ databases">
        <title>KCTC 19127 draft genome.</title>
        <authorList>
            <person name="An D."/>
        </authorList>
    </citation>
    <scope>NUCLEOTIDE SEQUENCE</scope>
    <source>
        <strain evidence="3">KCTC 19127</strain>
    </source>
</reference>
<keyword evidence="2" id="KW-0812">Transmembrane</keyword>
<keyword evidence="4" id="KW-1185">Reference proteome</keyword>
<name>A0A938YLZ6_9ACTN</name>
<accession>A0A938YLZ6</accession>